<dbReference type="InterPro" id="IPR002575">
    <property type="entry name" value="Aminoglycoside_PTrfase"/>
</dbReference>
<dbReference type="GO" id="GO:0005524">
    <property type="term" value="F:ATP binding"/>
    <property type="evidence" value="ECO:0007669"/>
    <property type="project" value="UniProtKB-KW"/>
</dbReference>
<feature type="domain" description="Aminoglycoside phosphotransferase" evidence="3">
    <location>
        <begin position="25"/>
        <end position="244"/>
    </location>
</feature>
<dbReference type="PANTHER" id="PTHR33540:SF1">
    <property type="entry name" value="N-ACETYLMURAMATE_N-ACETYLGLUCOSAMINE KINASE"/>
    <property type="match status" value="1"/>
</dbReference>
<sequence length="333" mass="37921">MTLPDRAELRLQWTRQALGDDAASLRRASNDASFRSYWRTVSAGREWIVMDAPPDREDTRPWLDVARRLGRAGLHVPEIQAADPQRGFVLMEDLGDRILLPELNATSADRLYGQAMDALLAMQQHADTSGLPDYDEARLVAEMELMPEWFLRRHLGFTPECEQWDVVESAFRALVTSAQAQPQVFVHRDYHSRNLLVTARDSPGVIDFQDAVRGPVTYDLVSLLRDCYIAWPDEQVQAWACGYRDKLAAAGFKVPDGQTFLRAFDLMGLQRHIKVLGIFCRLWYRDGKAGYLQDLPLVWKYTREVGRRHPETAPLVDLLETAIGDRDITVPLS</sequence>
<dbReference type="Proteomes" id="UP000029085">
    <property type="component" value="Unassembled WGS sequence"/>
</dbReference>
<keyword evidence="2" id="KW-0067">ATP-binding</keyword>
<gene>
    <name evidence="4" type="ORF">N788_11600</name>
</gene>
<dbReference type="AlphaFoldDB" id="A0A087MJJ4"/>
<dbReference type="Gene3D" id="3.30.200.20">
    <property type="entry name" value="Phosphorylase Kinase, domain 1"/>
    <property type="match status" value="1"/>
</dbReference>
<evidence type="ECO:0000256" key="2">
    <source>
        <dbReference type="ARBA" id="ARBA00022840"/>
    </source>
</evidence>
<dbReference type="OrthoDB" id="9809275at2"/>
<keyword evidence="5" id="KW-1185">Reference proteome</keyword>
<evidence type="ECO:0000256" key="1">
    <source>
        <dbReference type="ARBA" id="ARBA00022741"/>
    </source>
</evidence>
<reference evidence="5" key="1">
    <citation type="submission" date="2013-08" db="EMBL/GenBank/DDBJ databases">
        <title>Genome sequencing of Arenimonas donghaensis.</title>
        <authorList>
            <person name="Chen F."/>
            <person name="Wang G."/>
        </authorList>
    </citation>
    <scope>NUCLEOTIDE SEQUENCE [LARGE SCALE GENOMIC DNA]</scope>
    <source>
        <strain evidence="5">HO3-R19</strain>
    </source>
</reference>
<dbReference type="InterPro" id="IPR011009">
    <property type="entry name" value="Kinase-like_dom_sf"/>
</dbReference>
<dbReference type="RefSeq" id="WP_034222131.1">
    <property type="nucleotide sequence ID" value="NZ_AVCJ01000008.1"/>
</dbReference>
<reference evidence="4 5" key="2">
    <citation type="journal article" date="2015" name="Stand. Genomic Sci.">
        <title>High quality draft genomic sequence of Arenimonas donghaensis DSM 18148(T).</title>
        <authorList>
            <person name="Chen F."/>
            <person name="Wang H."/>
            <person name="Cao Y."/>
            <person name="Li X."/>
            <person name="Wang G."/>
        </authorList>
    </citation>
    <scope>NUCLEOTIDE SEQUENCE [LARGE SCALE GENOMIC DNA]</scope>
    <source>
        <strain evidence="4 5">HO3-R19</strain>
    </source>
</reference>
<evidence type="ECO:0000259" key="3">
    <source>
        <dbReference type="Pfam" id="PF01636"/>
    </source>
</evidence>
<keyword evidence="1" id="KW-0547">Nucleotide-binding</keyword>
<dbReference type="Pfam" id="PF01636">
    <property type="entry name" value="APH"/>
    <property type="match status" value="1"/>
</dbReference>
<dbReference type="EMBL" id="AVCJ01000008">
    <property type="protein sequence ID" value="KFL37047.1"/>
    <property type="molecule type" value="Genomic_DNA"/>
</dbReference>
<organism evidence="4 5">
    <name type="scientific">Arenimonas donghaensis DSM 18148 = HO3-R19</name>
    <dbReference type="NCBI Taxonomy" id="1121014"/>
    <lineage>
        <taxon>Bacteria</taxon>
        <taxon>Pseudomonadati</taxon>
        <taxon>Pseudomonadota</taxon>
        <taxon>Gammaproteobacteria</taxon>
        <taxon>Lysobacterales</taxon>
        <taxon>Lysobacteraceae</taxon>
        <taxon>Arenimonas</taxon>
    </lineage>
</organism>
<dbReference type="Gene3D" id="3.90.1200.10">
    <property type="match status" value="1"/>
</dbReference>
<dbReference type="PANTHER" id="PTHR33540">
    <property type="entry name" value="TRNA THREONYLCARBAMOYLADENOSINE BIOSYNTHESIS PROTEIN TSAE"/>
    <property type="match status" value="1"/>
</dbReference>
<protein>
    <recommendedName>
        <fullName evidence="3">Aminoglycoside phosphotransferase domain-containing protein</fullName>
    </recommendedName>
</protein>
<accession>A0A087MJJ4</accession>
<evidence type="ECO:0000313" key="5">
    <source>
        <dbReference type="Proteomes" id="UP000029085"/>
    </source>
</evidence>
<name>A0A087MJJ4_9GAMM</name>
<evidence type="ECO:0000313" key="4">
    <source>
        <dbReference type="EMBL" id="KFL37047.1"/>
    </source>
</evidence>
<dbReference type="PATRIC" id="fig|1121014.3.peg.1070"/>
<dbReference type="SUPFAM" id="SSF56112">
    <property type="entry name" value="Protein kinase-like (PK-like)"/>
    <property type="match status" value="1"/>
</dbReference>
<dbReference type="STRING" id="1121014.N788_11600"/>
<comment type="caution">
    <text evidence="4">The sequence shown here is derived from an EMBL/GenBank/DDBJ whole genome shotgun (WGS) entry which is preliminary data.</text>
</comment>
<proteinExistence type="predicted"/>